<dbReference type="AlphaFoldDB" id="A0AAN8UGU1"/>
<reference evidence="1 2" key="1">
    <citation type="submission" date="2023-12" db="EMBL/GenBank/DDBJ databases">
        <title>A high-quality genome assembly for Dillenia turbinata (Dilleniales).</title>
        <authorList>
            <person name="Chanderbali A."/>
        </authorList>
    </citation>
    <scope>NUCLEOTIDE SEQUENCE [LARGE SCALE GENOMIC DNA]</scope>
    <source>
        <strain evidence="1">LSX21</strain>
        <tissue evidence="1">Leaf</tissue>
    </source>
</reference>
<dbReference type="Proteomes" id="UP001370490">
    <property type="component" value="Unassembled WGS sequence"/>
</dbReference>
<comment type="caution">
    <text evidence="1">The sequence shown here is derived from an EMBL/GenBank/DDBJ whole genome shotgun (WGS) entry which is preliminary data.</text>
</comment>
<dbReference type="EMBL" id="JBAMMX010000026">
    <property type="protein sequence ID" value="KAK6913764.1"/>
    <property type="molecule type" value="Genomic_DNA"/>
</dbReference>
<organism evidence="1 2">
    <name type="scientific">Dillenia turbinata</name>
    <dbReference type="NCBI Taxonomy" id="194707"/>
    <lineage>
        <taxon>Eukaryota</taxon>
        <taxon>Viridiplantae</taxon>
        <taxon>Streptophyta</taxon>
        <taxon>Embryophyta</taxon>
        <taxon>Tracheophyta</taxon>
        <taxon>Spermatophyta</taxon>
        <taxon>Magnoliopsida</taxon>
        <taxon>eudicotyledons</taxon>
        <taxon>Gunneridae</taxon>
        <taxon>Pentapetalae</taxon>
        <taxon>Dilleniales</taxon>
        <taxon>Dilleniaceae</taxon>
        <taxon>Dillenia</taxon>
    </lineage>
</organism>
<evidence type="ECO:0000313" key="1">
    <source>
        <dbReference type="EMBL" id="KAK6913764.1"/>
    </source>
</evidence>
<accession>A0AAN8UGU1</accession>
<protein>
    <submittedName>
        <fullName evidence="1">Uncharacterized protein</fullName>
    </submittedName>
</protein>
<keyword evidence="2" id="KW-1185">Reference proteome</keyword>
<evidence type="ECO:0000313" key="2">
    <source>
        <dbReference type="Proteomes" id="UP001370490"/>
    </source>
</evidence>
<name>A0AAN8UGU1_9MAGN</name>
<sequence length="179" mass="20668">MSLPSLTKTLIDFDNFSLLPLDFSKLTLSRDDKTKPTYKKDPLHRFIRSKRRRWRTKLGSGRSRFMIRKRSGSVGNICSISGFDSEGSDWVIEVNPDTVPILNSRMTTATKTRRLCPFGATILSAARNIERTMLMLLESWNSKKMLNCGYQCLRWELVLGNCPTDTNTLRRMHSWSERS</sequence>
<proteinExistence type="predicted"/>
<gene>
    <name evidence="1" type="ORF">RJ641_021085</name>
</gene>